<dbReference type="FunCoup" id="D8R956">
    <property type="interactions" value="1282"/>
</dbReference>
<organism evidence="12">
    <name type="scientific">Selaginella moellendorffii</name>
    <name type="common">Spikemoss</name>
    <dbReference type="NCBI Taxonomy" id="88036"/>
    <lineage>
        <taxon>Eukaryota</taxon>
        <taxon>Viridiplantae</taxon>
        <taxon>Streptophyta</taxon>
        <taxon>Embryophyta</taxon>
        <taxon>Tracheophyta</taxon>
        <taxon>Lycopodiopsida</taxon>
        <taxon>Selaginellales</taxon>
        <taxon>Selaginellaceae</taxon>
        <taxon>Selaginella</taxon>
    </lineage>
</organism>
<dbReference type="PANTHER" id="PTHR46161:SF3">
    <property type="entry name" value="NUCLEOSIDE DIPHOSPHATE KINASE DDB_G0292928-RELATED"/>
    <property type="match status" value="1"/>
</dbReference>
<evidence type="ECO:0000256" key="9">
    <source>
        <dbReference type="RuleBase" id="RU004011"/>
    </source>
</evidence>
<dbReference type="AlphaFoldDB" id="D8R956"/>
<dbReference type="GO" id="GO:0006241">
    <property type="term" value="P:CTP biosynthetic process"/>
    <property type="evidence" value="ECO:0007669"/>
    <property type="project" value="InterPro"/>
</dbReference>
<dbReference type="Gene3D" id="3.30.70.141">
    <property type="entry name" value="Nucleoside diphosphate kinase-like domain"/>
    <property type="match status" value="1"/>
</dbReference>
<dbReference type="eggNOG" id="KOG0888">
    <property type="taxonomic scope" value="Eukaryota"/>
</dbReference>
<evidence type="ECO:0000256" key="3">
    <source>
        <dbReference type="ARBA" id="ARBA00008142"/>
    </source>
</evidence>
<comment type="catalytic activity">
    <reaction evidence="1">
        <text>a 2'-deoxyribonucleoside 5'-diphosphate + ATP = a 2'-deoxyribonucleoside 5'-triphosphate + ADP</text>
        <dbReference type="Rhea" id="RHEA:44640"/>
        <dbReference type="ChEBI" id="CHEBI:30616"/>
        <dbReference type="ChEBI" id="CHEBI:61560"/>
        <dbReference type="ChEBI" id="CHEBI:73316"/>
        <dbReference type="ChEBI" id="CHEBI:456216"/>
        <dbReference type="EC" id="2.7.4.6"/>
    </reaction>
</comment>
<comment type="catalytic activity">
    <reaction evidence="2">
        <text>a ribonucleoside 5'-diphosphate + ATP = a ribonucleoside 5'-triphosphate + ADP</text>
        <dbReference type="Rhea" id="RHEA:18113"/>
        <dbReference type="ChEBI" id="CHEBI:30616"/>
        <dbReference type="ChEBI" id="CHEBI:57930"/>
        <dbReference type="ChEBI" id="CHEBI:61557"/>
        <dbReference type="ChEBI" id="CHEBI:456216"/>
        <dbReference type="EC" id="2.7.4.6"/>
    </reaction>
</comment>
<sequence>MVKPDCVETNQVESIKALVNASGFLIITERMLRLEESLARNFYAEHSKREFFDDLVDFMTSGPVAAMVLQKRNAIAEWRELIGPTDPSKARVSHPQTLRAKWGIDTQRNCVHGSDSSLSAGREISLLFGGSRSTGKRFMRGVSRAYMWCTLILAGAGRISHEEL</sequence>
<dbReference type="SUPFAM" id="SSF54919">
    <property type="entry name" value="Nucleoside diphosphate kinase, NDK"/>
    <property type="match status" value="1"/>
</dbReference>
<dbReference type="GO" id="GO:0006228">
    <property type="term" value="P:UTP biosynthetic process"/>
    <property type="evidence" value="ECO:0007669"/>
    <property type="project" value="InterPro"/>
</dbReference>
<feature type="binding site" evidence="8">
    <location>
        <position position="99"/>
    </location>
    <ligand>
        <name>ATP</name>
        <dbReference type="ChEBI" id="CHEBI:30616"/>
    </ligand>
</feature>
<keyword evidence="4" id="KW-0808">Transferase</keyword>
<keyword evidence="6" id="KW-0418">Kinase</keyword>
<evidence type="ECO:0000256" key="7">
    <source>
        <dbReference type="ARBA" id="ARBA00022840"/>
    </source>
</evidence>
<feature type="domain" description="Nucleoside diphosphate kinase-like" evidence="10">
    <location>
        <begin position="1"/>
        <end position="135"/>
    </location>
</feature>
<feature type="active site" description="Pros-phosphohistidine intermediate" evidence="8">
    <location>
        <position position="112"/>
    </location>
</feature>
<dbReference type="InParanoid" id="D8R956"/>
<evidence type="ECO:0000256" key="8">
    <source>
        <dbReference type="PROSITE-ProRule" id="PRU00706"/>
    </source>
</evidence>
<evidence type="ECO:0000259" key="10">
    <source>
        <dbReference type="SMART" id="SM00562"/>
    </source>
</evidence>
<dbReference type="HOGENOM" id="CLU_060216_8_3_1"/>
<gene>
    <name evidence="11" type="ORF">SELMODRAFT_88520</name>
</gene>
<dbReference type="STRING" id="88036.D8R956"/>
<dbReference type="InterPro" id="IPR001564">
    <property type="entry name" value="Nucleoside_diP_kinase"/>
</dbReference>
<dbReference type="GO" id="GO:0006183">
    <property type="term" value="P:GTP biosynthetic process"/>
    <property type="evidence" value="ECO:0007669"/>
    <property type="project" value="InterPro"/>
</dbReference>
<evidence type="ECO:0000256" key="2">
    <source>
        <dbReference type="ARBA" id="ARBA00000937"/>
    </source>
</evidence>
<accession>D8R956</accession>
<dbReference type="Proteomes" id="UP000001514">
    <property type="component" value="Unassembled WGS sequence"/>
</dbReference>
<protein>
    <recommendedName>
        <fullName evidence="10">Nucleoside diphosphate kinase-like domain-containing protein</fullName>
    </recommendedName>
</protein>
<evidence type="ECO:0000256" key="6">
    <source>
        <dbReference type="ARBA" id="ARBA00022777"/>
    </source>
</evidence>
<keyword evidence="7" id="KW-0067">ATP-binding</keyword>
<proteinExistence type="inferred from homology"/>
<feature type="binding site" evidence="8">
    <location>
        <position position="109"/>
    </location>
    <ligand>
        <name>ATP</name>
        <dbReference type="ChEBI" id="CHEBI:30616"/>
    </ligand>
</feature>
<dbReference type="OMA" id="YHRLTSF"/>
<reference evidence="11 12" key="1">
    <citation type="journal article" date="2011" name="Science">
        <title>The Selaginella genome identifies genetic changes associated with the evolution of vascular plants.</title>
        <authorList>
            <person name="Banks J.A."/>
            <person name="Nishiyama T."/>
            <person name="Hasebe M."/>
            <person name="Bowman J.L."/>
            <person name="Gribskov M."/>
            <person name="dePamphilis C."/>
            <person name="Albert V.A."/>
            <person name="Aono N."/>
            <person name="Aoyama T."/>
            <person name="Ambrose B.A."/>
            <person name="Ashton N.W."/>
            <person name="Axtell M.J."/>
            <person name="Barker E."/>
            <person name="Barker M.S."/>
            <person name="Bennetzen J.L."/>
            <person name="Bonawitz N.D."/>
            <person name="Chapple C."/>
            <person name="Cheng C."/>
            <person name="Correa L.G."/>
            <person name="Dacre M."/>
            <person name="DeBarry J."/>
            <person name="Dreyer I."/>
            <person name="Elias M."/>
            <person name="Engstrom E.M."/>
            <person name="Estelle M."/>
            <person name="Feng L."/>
            <person name="Finet C."/>
            <person name="Floyd S.K."/>
            <person name="Frommer W.B."/>
            <person name="Fujita T."/>
            <person name="Gramzow L."/>
            <person name="Gutensohn M."/>
            <person name="Harholt J."/>
            <person name="Hattori M."/>
            <person name="Heyl A."/>
            <person name="Hirai T."/>
            <person name="Hiwatashi Y."/>
            <person name="Ishikawa M."/>
            <person name="Iwata M."/>
            <person name="Karol K.G."/>
            <person name="Koehler B."/>
            <person name="Kolukisaoglu U."/>
            <person name="Kubo M."/>
            <person name="Kurata T."/>
            <person name="Lalonde S."/>
            <person name="Li K."/>
            <person name="Li Y."/>
            <person name="Litt A."/>
            <person name="Lyons E."/>
            <person name="Manning G."/>
            <person name="Maruyama T."/>
            <person name="Michael T.P."/>
            <person name="Mikami K."/>
            <person name="Miyazaki S."/>
            <person name="Morinaga S."/>
            <person name="Murata T."/>
            <person name="Mueller-Roeber B."/>
            <person name="Nelson D.R."/>
            <person name="Obara M."/>
            <person name="Oguri Y."/>
            <person name="Olmstead R.G."/>
            <person name="Onodera N."/>
            <person name="Petersen B.L."/>
            <person name="Pils B."/>
            <person name="Prigge M."/>
            <person name="Rensing S.A."/>
            <person name="Riano-Pachon D.M."/>
            <person name="Roberts A.W."/>
            <person name="Sato Y."/>
            <person name="Scheller H.V."/>
            <person name="Schulz B."/>
            <person name="Schulz C."/>
            <person name="Shakirov E.V."/>
            <person name="Shibagaki N."/>
            <person name="Shinohara N."/>
            <person name="Shippen D.E."/>
            <person name="Soerensen I."/>
            <person name="Sotooka R."/>
            <person name="Sugimoto N."/>
            <person name="Sugita M."/>
            <person name="Sumikawa N."/>
            <person name="Tanurdzic M."/>
            <person name="Theissen G."/>
            <person name="Ulvskov P."/>
            <person name="Wakazuki S."/>
            <person name="Weng J.K."/>
            <person name="Willats W.W."/>
            <person name="Wipf D."/>
            <person name="Wolf P.G."/>
            <person name="Yang L."/>
            <person name="Zimmer A.D."/>
            <person name="Zhu Q."/>
            <person name="Mitros T."/>
            <person name="Hellsten U."/>
            <person name="Loque D."/>
            <person name="Otillar R."/>
            <person name="Salamov A."/>
            <person name="Schmutz J."/>
            <person name="Shapiro H."/>
            <person name="Lindquist E."/>
            <person name="Lucas S."/>
            <person name="Rokhsar D."/>
            <person name="Grigoriev I.V."/>
        </authorList>
    </citation>
    <scope>NUCLEOTIDE SEQUENCE [LARGE SCALE GENOMIC DNA]</scope>
</reference>
<name>D8R956_SELML</name>
<evidence type="ECO:0000256" key="4">
    <source>
        <dbReference type="ARBA" id="ARBA00022679"/>
    </source>
</evidence>
<dbReference type="InterPro" id="IPR034907">
    <property type="entry name" value="NDK-like_dom"/>
</dbReference>
<evidence type="ECO:0000256" key="1">
    <source>
        <dbReference type="ARBA" id="ARBA00000082"/>
    </source>
</evidence>
<dbReference type="PROSITE" id="PS51374">
    <property type="entry name" value="NDPK_LIKE"/>
    <property type="match status" value="1"/>
</dbReference>
<keyword evidence="12" id="KW-1185">Reference proteome</keyword>
<evidence type="ECO:0000256" key="5">
    <source>
        <dbReference type="ARBA" id="ARBA00022741"/>
    </source>
</evidence>
<dbReference type="GO" id="GO:0004550">
    <property type="term" value="F:nucleoside diphosphate kinase activity"/>
    <property type="evidence" value="ECO:0007669"/>
    <property type="project" value="UniProtKB-EC"/>
</dbReference>
<comment type="similarity">
    <text evidence="3 8 9">Belongs to the NDK family.</text>
</comment>
<feature type="binding site" evidence="8">
    <location>
        <position position="79"/>
    </location>
    <ligand>
        <name>ATP</name>
        <dbReference type="ChEBI" id="CHEBI:30616"/>
    </ligand>
</feature>
<dbReference type="PRINTS" id="PR01243">
    <property type="entry name" value="NUCDPKINASE"/>
</dbReference>
<dbReference type="Gramene" id="EFJ31091">
    <property type="protein sequence ID" value="EFJ31091"/>
    <property type="gene ID" value="SELMODRAFT_88520"/>
</dbReference>
<dbReference type="Pfam" id="PF00334">
    <property type="entry name" value="NDK"/>
    <property type="match status" value="1"/>
</dbReference>
<dbReference type="EMBL" id="GL377574">
    <property type="protein sequence ID" value="EFJ31091.1"/>
    <property type="molecule type" value="Genomic_DNA"/>
</dbReference>
<feature type="binding site" evidence="8">
    <location>
        <position position="85"/>
    </location>
    <ligand>
        <name>ATP</name>
        <dbReference type="ChEBI" id="CHEBI:30616"/>
    </ligand>
</feature>
<feature type="binding site" evidence="8">
    <location>
        <position position="3"/>
    </location>
    <ligand>
        <name>ATP</name>
        <dbReference type="ChEBI" id="CHEBI:30616"/>
    </ligand>
</feature>
<dbReference type="InterPro" id="IPR036850">
    <property type="entry name" value="NDK-like_dom_sf"/>
</dbReference>
<keyword evidence="5" id="KW-0547">Nucleotide-binding</keyword>
<evidence type="ECO:0000313" key="11">
    <source>
        <dbReference type="EMBL" id="EFJ31091.1"/>
    </source>
</evidence>
<dbReference type="PANTHER" id="PTHR46161">
    <property type="entry name" value="NUCLEOSIDE DIPHOSPHATE KINASE"/>
    <property type="match status" value="1"/>
</dbReference>
<dbReference type="KEGG" id="smo:SELMODRAFT_88520"/>
<feature type="binding site" evidence="8">
    <location>
        <position position="51"/>
    </location>
    <ligand>
        <name>ATP</name>
        <dbReference type="ChEBI" id="CHEBI:30616"/>
    </ligand>
</feature>
<dbReference type="GO" id="GO:0005524">
    <property type="term" value="F:ATP binding"/>
    <property type="evidence" value="ECO:0007669"/>
    <property type="project" value="UniProtKB-KW"/>
</dbReference>
<dbReference type="SMART" id="SM00562">
    <property type="entry name" value="NDK"/>
    <property type="match status" value="1"/>
</dbReference>
<evidence type="ECO:0000313" key="12">
    <source>
        <dbReference type="Proteomes" id="UP000001514"/>
    </source>
</evidence>